<dbReference type="AlphaFoldDB" id="A0A9W6J6I1"/>
<dbReference type="Gene3D" id="3.40.1520.20">
    <property type="match status" value="4"/>
</dbReference>
<gene>
    <name evidence="1" type="ORF">GCM10017643_17870</name>
</gene>
<comment type="caution">
    <text evidence="1">The sequence shown here is derived from an EMBL/GenBank/DDBJ whole genome shotgun (WGS) entry which is preliminary data.</text>
</comment>
<dbReference type="InterPro" id="IPR036737">
    <property type="entry name" value="OmpA-like_sf"/>
</dbReference>
<dbReference type="SUPFAM" id="SSF103088">
    <property type="entry name" value="OmpA-like"/>
    <property type="match status" value="1"/>
</dbReference>
<keyword evidence="2" id="KW-1185">Reference proteome</keyword>
<name>A0A9W6J6I1_9HYPH</name>
<proteinExistence type="predicted"/>
<evidence type="ECO:0008006" key="3">
    <source>
        <dbReference type="Google" id="ProtNLM"/>
    </source>
</evidence>
<dbReference type="EMBL" id="BSFJ01000005">
    <property type="protein sequence ID" value="GLK71672.1"/>
    <property type="molecule type" value="Genomic_DNA"/>
</dbReference>
<protein>
    <recommendedName>
        <fullName evidence="3">BON domain-containing protein</fullName>
    </recommendedName>
</protein>
<evidence type="ECO:0000313" key="2">
    <source>
        <dbReference type="Proteomes" id="UP001143370"/>
    </source>
</evidence>
<dbReference type="Proteomes" id="UP001143370">
    <property type="component" value="Unassembled WGS sequence"/>
</dbReference>
<dbReference type="RefSeq" id="WP_246544531.1">
    <property type="nucleotide sequence ID" value="NZ_BSFJ01000005.1"/>
</dbReference>
<organism evidence="1 2">
    <name type="scientific">Ancylobacter dichloromethanicus</name>
    <dbReference type="NCBI Taxonomy" id="518825"/>
    <lineage>
        <taxon>Bacteria</taxon>
        <taxon>Pseudomonadati</taxon>
        <taxon>Pseudomonadota</taxon>
        <taxon>Alphaproteobacteria</taxon>
        <taxon>Hyphomicrobiales</taxon>
        <taxon>Xanthobacteraceae</taxon>
        <taxon>Ancylobacter</taxon>
    </lineage>
</organism>
<evidence type="ECO:0000313" key="1">
    <source>
        <dbReference type="EMBL" id="GLK71672.1"/>
    </source>
</evidence>
<accession>A0A9W6J6I1</accession>
<reference evidence="1" key="2">
    <citation type="submission" date="2023-01" db="EMBL/GenBank/DDBJ databases">
        <authorList>
            <person name="Sun Q."/>
            <person name="Evtushenko L."/>
        </authorList>
    </citation>
    <scope>NUCLEOTIDE SEQUENCE</scope>
    <source>
        <strain evidence="1">VKM B-2484</strain>
    </source>
</reference>
<reference evidence="1" key="1">
    <citation type="journal article" date="2014" name="Int. J. Syst. Evol. Microbiol.">
        <title>Complete genome sequence of Corynebacterium casei LMG S-19264T (=DSM 44701T), isolated from a smear-ripened cheese.</title>
        <authorList>
            <consortium name="US DOE Joint Genome Institute (JGI-PGF)"/>
            <person name="Walter F."/>
            <person name="Albersmeier A."/>
            <person name="Kalinowski J."/>
            <person name="Ruckert C."/>
        </authorList>
    </citation>
    <scope>NUCLEOTIDE SEQUENCE</scope>
    <source>
        <strain evidence="1">VKM B-2484</strain>
    </source>
</reference>
<sequence length="704" mass="74287">MMCRWRAWWKGLPALAVLVVVAVTFARAPVERDLTDRAETLMSMIGESWAHARFEGRNALLEGEALSEEARIKVRYELGRLSGVRVVEDRTTLLPERRPFTFAAIRDGSKLHLEGYVPSSYARRRIAEAAAAMAPGIVVTGEKDLVRARGVPAGDFIGVVAFGIEQLAKMPAGRITISDDSFSIEGRAPDFASYDALEVTVRSELPGDFKLARFAVLPPAVSPFIWSAAREADGGVTLAGYIPLGDARRALLDMVRAAVPGAAISDQLRLADGAPPTEGWLKAVSFALGQLGRLPDGKVALSGTTITIDGTAPDFAAYDALAGARRNLPEGYTLTRFAVEPPTVDPFVWGVQRTANGVRLTGYAPSEEAKRLILDSVRGNFPGVPASDEMRIAAGGPPADEWVAATGFGLDQLSRLRQGAVRGTGTTLSVSGEALDSAAFVAVRAALEKSPPRGLTLRSDVRPPVVSPYVFSLRKDADGLTLSGFFPSPTEHERLVEAAKVQFVGARVNDVSAIAQGAPQGFTAAVMTAMRQLSRLEVGEARFDDGQLKVTGAAFYAEAVPSIEALLAEGLPSGFTLDVALDVMPAPARVDAATCQKTISQLLEKGTVTFEEGGAAVQASSLGLLDQIAAAAASCPEALIEISIRQPDAGPVEAAARAQTLVRYLAAAGIAPDRLVTDERRALAVQSPADSVASTAGGVRLIVR</sequence>